<protein>
    <recommendedName>
        <fullName evidence="5">Anthranilate phosphoribosyltransferase</fullName>
        <ecNumber evidence="5">2.4.2.18</ecNumber>
    </recommendedName>
</protein>
<keyword evidence="5" id="KW-0460">Magnesium</keyword>
<evidence type="ECO:0000256" key="5">
    <source>
        <dbReference type="HAMAP-Rule" id="MF_00211"/>
    </source>
</evidence>
<dbReference type="SUPFAM" id="SSF47648">
    <property type="entry name" value="Nucleoside phosphorylase/phosphoribosyltransferase N-terminal domain"/>
    <property type="match status" value="1"/>
</dbReference>
<dbReference type="RefSeq" id="WP_342302780.1">
    <property type="nucleotide sequence ID" value="NZ_JBCEWA010000004.1"/>
</dbReference>
<keyword evidence="2 5" id="KW-0808">Transferase</keyword>
<dbReference type="NCBIfam" id="TIGR01245">
    <property type="entry name" value="trpD"/>
    <property type="match status" value="1"/>
</dbReference>
<dbReference type="EC" id="2.4.2.18" evidence="5"/>
<evidence type="ECO:0000259" key="6">
    <source>
        <dbReference type="Pfam" id="PF00591"/>
    </source>
</evidence>
<feature type="binding site" evidence="5">
    <location>
        <position position="111"/>
    </location>
    <ligand>
        <name>anthranilate</name>
        <dbReference type="ChEBI" id="CHEBI:16567"/>
        <label>1</label>
    </ligand>
</feature>
<comment type="caution">
    <text evidence="8">The sequence shown here is derived from an EMBL/GenBank/DDBJ whole genome shotgun (WGS) entry which is preliminary data.</text>
</comment>
<evidence type="ECO:0000313" key="8">
    <source>
        <dbReference type="EMBL" id="MEL5987919.1"/>
    </source>
</evidence>
<dbReference type="InterPro" id="IPR000312">
    <property type="entry name" value="Glycosyl_Trfase_fam3"/>
</dbReference>
<feature type="binding site" evidence="5">
    <location>
        <position position="120"/>
    </location>
    <ligand>
        <name>5-phospho-alpha-D-ribose 1-diphosphate</name>
        <dbReference type="ChEBI" id="CHEBI:58017"/>
    </ligand>
</feature>
<comment type="pathway">
    <text evidence="5">Amino-acid biosynthesis; L-tryptophan biosynthesis; L-tryptophan from chorismate: step 2/5.</text>
</comment>
<keyword evidence="1 5" id="KW-0328">Glycosyltransferase</keyword>
<evidence type="ECO:0000259" key="7">
    <source>
        <dbReference type="Pfam" id="PF02885"/>
    </source>
</evidence>
<comment type="function">
    <text evidence="5">Catalyzes the transfer of the phosphoribosyl group of 5-phosphorylribose-1-pyrophosphate (PRPP) to anthranilate to yield N-(5'-phosphoribosyl)-anthranilate (PRA).</text>
</comment>
<evidence type="ECO:0000256" key="2">
    <source>
        <dbReference type="ARBA" id="ARBA00022679"/>
    </source>
</evidence>
<feature type="binding site" evidence="5">
    <location>
        <begin position="90"/>
        <end position="93"/>
    </location>
    <ligand>
        <name>5-phospho-alpha-D-ribose 1-diphosphate</name>
        <dbReference type="ChEBI" id="CHEBI:58017"/>
    </ligand>
</feature>
<feature type="binding site" evidence="5">
    <location>
        <position position="80"/>
    </location>
    <ligand>
        <name>5-phospho-alpha-D-ribose 1-diphosphate</name>
        <dbReference type="ChEBI" id="CHEBI:58017"/>
    </ligand>
</feature>
<dbReference type="Gene3D" id="3.40.1030.10">
    <property type="entry name" value="Nucleoside phosphorylase/phosphoribosyltransferase catalytic domain"/>
    <property type="match status" value="1"/>
</dbReference>
<keyword evidence="9" id="KW-1185">Reference proteome</keyword>
<feature type="domain" description="Glycosyl transferase family 3" evidence="6">
    <location>
        <begin position="75"/>
        <end position="324"/>
    </location>
</feature>
<dbReference type="Pfam" id="PF00591">
    <property type="entry name" value="Glycos_transf_3"/>
    <property type="match status" value="1"/>
</dbReference>
<evidence type="ECO:0000313" key="9">
    <source>
        <dbReference type="Proteomes" id="UP001398420"/>
    </source>
</evidence>
<dbReference type="InterPro" id="IPR017459">
    <property type="entry name" value="Glycosyl_Trfase_fam3_N_dom"/>
</dbReference>
<comment type="caution">
    <text evidence="5">Lacks conserved residue(s) required for the propagation of feature annotation.</text>
</comment>
<feature type="binding site" evidence="5">
    <location>
        <position position="226"/>
    </location>
    <ligand>
        <name>Mg(2+)</name>
        <dbReference type="ChEBI" id="CHEBI:18420"/>
        <label>1</label>
    </ligand>
</feature>
<comment type="catalytic activity">
    <reaction evidence="5">
        <text>N-(5-phospho-beta-D-ribosyl)anthranilate + diphosphate = 5-phospho-alpha-D-ribose 1-diphosphate + anthranilate</text>
        <dbReference type="Rhea" id="RHEA:11768"/>
        <dbReference type="ChEBI" id="CHEBI:16567"/>
        <dbReference type="ChEBI" id="CHEBI:18277"/>
        <dbReference type="ChEBI" id="CHEBI:33019"/>
        <dbReference type="ChEBI" id="CHEBI:58017"/>
        <dbReference type="EC" id="2.4.2.18"/>
    </reaction>
</comment>
<dbReference type="SUPFAM" id="SSF52418">
    <property type="entry name" value="Nucleoside phosphorylase/phosphoribosyltransferase catalytic domain"/>
    <property type="match status" value="1"/>
</dbReference>
<sequence length="341" mass="37151">MKAFIEKVEQREHLTNQEMTIAAHKMLDEQTPEQEIMSFLVALAKKGETAQELAALAKTMKEHANEVQGVQLLAYLDNCGTGGDGLKSFNISTTAAFVLAACDVPVAKHGNRKVSSASGSTDLLEELGIPATMDLSKVSPLLKQEKLAFIFAPAAHPKLKRIGQIRQQLGTPTIFNLVGPLVNPVDLTYQLTGINRPDFVIPYAEVLKKLGRKRALVVSGEQGMDESSLCGETTCALLDDGEIISFTITAQELGLPEYPLEAIKGGTPVENARILEQLLLGKKDAYYDAVLLNAGLGLYAAGKVQTIQEGIHRANQAIEQGKAYEKLQAVRQYYQRLEMTK</sequence>
<feature type="binding site" evidence="5">
    <location>
        <position position="88"/>
    </location>
    <ligand>
        <name>5-phospho-alpha-D-ribose 1-diphosphate</name>
        <dbReference type="ChEBI" id="CHEBI:58017"/>
    </ligand>
</feature>
<feature type="binding site" evidence="5">
    <location>
        <position position="92"/>
    </location>
    <ligand>
        <name>Mg(2+)</name>
        <dbReference type="ChEBI" id="CHEBI:18420"/>
        <label>1</label>
    </ligand>
</feature>
<keyword evidence="4 5" id="KW-0057">Aromatic amino acid biosynthesis</keyword>
<dbReference type="InterPro" id="IPR036320">
    <property type="entry name" value="Glycosyl_Trfase_fam3_N_dom_sf"/>
</dbReference>
<evidence type="ECO:0000256" key="1">
    <source>
        <dbReference type="ARBA" id="ARBA00022676"/>
    </source>
</evidence>
<organism evidence="8 9">
    <name type="scientific">Kurthia gibsonii</name>
    <dbReference type="NCBI Taxonomy" id="33946"/>
    <lineage>
        <taxon>Bacteria</taxon>
        <taxon>Bacillati</taxon>
        <taxon>Bacillota</taxon>
        <taxon>Bacilli</taxon>
        <taxon>Bacillales</taxon>
        <taxon>Caryophanaceae</taxon>
        <taxon>Kurthia</taxon>
    </lineage>
</organism>
<accession>A0ABU9LJI9</accession>
<dbReference type="PANTHER" id="PTHR43285">
    <property type="entry name" value="ANTHRANILATE PHOSPHORIBOSYLTRANSFERASE"/>
    <property type="match status" value="1"/>
</dbReference>
<dbReference type="InterPro" id="IPR005940">
    <property type="entry name" value="Anthranilate_Pribosyl_Tfrase"/>
</dbReference>
<gene>
    <name evidence="5 8" type="primary">trpD</name>
    <name evidence="8" type="ORF">AAF454_05770</name>
</gene>
<keyword evidence="3 5" id="KW-0822">Tryptophan biosynthesis</keyword>
<comment type="similarity">
    <text evidence="5">Belongs to the anthranilate phosphoribosyltransferase family.</text>
</comment>
<feature type="binding site" evidence="5">
    <location>
        <begin position="108"/>
        <end position="116"/>
    </location>
    <ligand>
        <name>5-phospho-alpha-D-ribose 1-diphosphate</name>
        <dbReference type="ChEBI" id="CHEBI:58017"/>
    </ligand>
</feature>
<feature type="domain" description="Glycosyl transferase family 3 N-terminal" evidence="7">
    <location>
        <begin position="3"/>
        <end position="64"/>
    </location>
</feature>
<feature type="binding site" evidence="5">
    <location>
        <begin position="83"/>
        <end position="84"/>
    </location>
    <ligand>
        <name>5-phospho-alpha-D-ribose 1-diphosphate</name>
        <dbReference type="ChEBI" id="CHEBI:58017"/>
    </ligand>
</feature>
<name>A0ABU9LJI9_9BACL</name>
<dbReference type="GO" id="GO:0004048">
    <property type="term" value="F:anthranilate phosphoribosyltransferase activity"/>
    <property type="evidence" value="ECO:0007669"/>
    <property type="project" value="UniProtKB-EC"/>
</dbReference>
<feature type="binding site" evidence="5">
    <location>
        <position position="166"/>
    </location>
    <ligand>
        <name>anthranilate</name>
        <dbReference type="ChEBI" id="CHEBI:16567"/>
        <label>2</label>
    </ligand>
</feature>
<proteinExistence type="inferred from homology"/>
<dbReference type="Gene3D" id="1.20.970.10">
    <property type="entry name" value="Transferase, Pyrimidine Nucleoside Phosphorylase, Chain C"/>
    <property type="match status" value="1"/>
</dbReference>
<keyword evidence="5" id="KW-0028">Amino-acid biosynthesis</keyword>
<feature type="binding site" evidence="5">
    <location>
        <position position="226"/>
    </location>
    <ligand>
        <name>Mg(2+)</name>
        <dbReference type="ChEBI" id="CHEBI:18420"/>
        <label>2</label>
    </ligand>
</feature>
<reference evidence="8 9" key="1">
    <citation type="submission" date="2024-04" db="EMBL/GenBank/DDBJ databases">
        <authorList>
            <person name="Wu Y.S."/>
            <person name="Zhang L."/>
        </authorList>
    </citation>
    <scope>NUCLEOTIDE SEQUENCE [LARGE SCALE GENOMIC DNA]</scope>
    <source>
        <strain evidence="8 9">KG-01</strain>
    </source>
</reference>
<evidence type="ECO:0000256" key="4">
    <source>
        <dbReference type="ARBA" id="ARBA00023141"/>
    </source>
</evidence>
<dbReference type="PANTHER" id="PTHR43285:SF2">
    <property type="entry name" value="ANTHRANILATE PHOSPHORIBOSYLTRANSFERASE"/>
    <property type="match status" value="1"/>
</dbReference>
<evidence type="ECO:0000256" key="3">
    <source>
        <dbReference type="ARBA" id="ARBA00022822"/>
    </source>
</evidence>
<feature type="binding site" evidence="5">
    <location>
        <position position="225"/>
    </location>
    <ligand>
        <name>Mg(2+)</name>
        <dbReference type="ChEBI" id="CHEBI:18420"/>
        <label>2</label>
    </ligand>
</feature>
<dbReference type="Proteomes" id="UP001398420">
    <property type="component" value="Unassembled WGS sequence"/>
</dbReference>
<dbReference type="Pfam" id="PF02885">
    <property type="entry name" value="Glycos_trans_3N"/>
    <property type="match status" value="1"/>
</dbReference>
<comment type="cofactor">
    <cofactor evidence="5">
        <name>Mg(2+)</name>
        <dbReference type="ChEBI" id="CHEBI:18420"/>
    </cofactor>
    <text evidence="5">Binds 2 magnesium ions per monomer.</text>
</comment>
<feature type="binding site" evidence="5">
    <location>
        <position position="80"/>
    </location>
    <ligand>
        <name>anthranilate</name>
        <dbReference type="ChEBI" id="CHEBI:16567"/>
        <label>1</label>
    </ligand>
</feature>
<keyword evidence="5" id="KW-0479">Metal-binding</keyword>
<dbReference type="HAMAP" id="MF_00211">
    <property type="entry name" value="TrpD"/>
    <property type="match status" value="1"/>
</dbReference>
<comment type="subunit">
    <text evidence="5">Homodimer.</text>
</comment>
<dbReference type="InterPro" id="IPR035902">
    <property type="entry name" value="Nuc_phospho_transferase"/>
</dbReference>
<dbReference type="EMBL" id="JBCEWA010000004">
    <property type="protein sequence ID" value="MEL5987919.1"/>
    <property type="molecule type" value="Genomic_DNA"/>
</dbReference>